<dbReference type="GO" id="GO:0061630">
    <property type="term" value="F:ubiquitin protein ligase activity"/>
    <property type="evidence" value="ECO:0007669"/>
    <property type="project" value="UniProtKB-EC"/>
</dbReference>
<evidence type="ECO:0000256" key="2">
    <source>
        <dbReference type="ARBA" id="ARBA00004123"/>
    </source>
</evidence>
<evidence type="ECO:0000256" key="10">
    <source>
        <dbReference type="ARBA" id="ARBA00022786"/>
    </source>
</evidence>
<evidence type="ECO:0000256" key="13">
    <source>
        <dbReference type="ARBA" id="ARBA00023204"/>
    </source>
</evidence>
<keyword evidence="9 15" id="KW-0863">Zinc-finger</keyword>
<dbReference type="Gene3D" id="3.30.40.10">
    <property type="entry name" value="Zinc/RING finger domain, C3HC4 (zinc finger)"/>
    <property type="match status" value="1"/>
</dbReference>
<name>A0AAW0LKL6_QUESU</name>
<keyword evidence="10 15" id="KW-0833">Ubl conjugation pathway</keyword>
<evidence type="ECO:0000256" key="14">
    <source>
        <dbReference type="ARBA" id="ARBA00023242"/>
    </source>
</evidence>
<comment type="similarity">
    <text evidence="3 15">Belongs to the NSE1 family.</text>
</comment>
<keyword evidence="12 15" id="KW-0233">DNA recombination</keyword>
<dbReference type="PANTHER" id="PTHR20973:SF0">
    <property type="entry name" value="NON-STRUCTURAL MAINTENANCE OF CHROMOSOMES ELEMENT 1 HOMOLOG"/>
    <property type="match status" value="1"/>
</dbReference>
<dbReference type="Pfam" id="PF08746">
    <property type="entry name" value="zf-RING-like"/>
    <property type="match status" value="1"/>
</dbReference>
<comment type="caution">
    <text evidence="18">The sequence shown here is derived from an EMBL/GenBank/DDBJ whole genome shotgun (WGS) entry which is preliminary data.</text>
</comment>
<feature type="region of interest" description="Disordered" evidence="16">
    <location>
        <begin position="287"/>
        <end position="344"/>
    </location>
</feature>
<dbReference type="GO" id="GO:0005634">
    <property type="term" value="C:nucleus"/>
    <property type="evidence" value="ECO:0007669"/>
    <property type="project" value="UniProtKB-SubCell"/>
</dbReference>
<dbReference type="GO" id="GO:0030915">
    <property type="term" value="C:Smc5-Smc6 complex"/>
    <property type="evidence" value="ECO:0007669"/>
    <property type="project" value="UniProtKB-UniRule"/>
</dbReference>
<keyword evidence="13 15" id="KW-0234">DNA repair</keyword>
<evidence type="ECO:0000256" key="7">
    <source>
        <dbReference type="ARBA" id="ARBA00022723"/>
    </source>
</evidence>
<evidence type="ECO:0000256" key="4">
    <source>
        <dbReference type="ARBA" id="ARBA00012483"/>
    </source>
</evidence>
<keyword evidence="11 15" id="KW-0862">Zinc</keyword>
<keyword evidence="14 15" id="KW-0539">Nucleus</keyword>
<dbReference type="PANTHER" id="PTHR20973">
    <property type="entry name" value="NON-SMC ELEMENT 1-RELATED"/>
    <property type="match status" value="1"/>
</dbReference>
<sequence>MAELSWRHQTLIQALLSRGPLRDDQFHPIFNGLTGKNPGTHKQAFDEYLLKINKALSYVQCELRGFRNQYDGRVYYGVVNTVSDEQSKLGTKYSVPQIAFYKAIIEAIVQDATAQGSISNIQALNLRLENQANEFIILYKLAPVMRPCLTLHVVNLQVLTSTGSQSQCDPTKVPPAVKNFSLSQKEKTLDELVRDQWLNRTPDGIIGLGVRSFLDLRSYFRNNDIPSCQVCNEAGVKADVCQNDSCTVRIHKYCLKKFFSQRRGERVCPSCGTEWNYVVPKAELIDEEDEADVPTQTQPPRGPRTKRLRSSKTDSADVVGTGSSQASRPTSDLRRTTRSTACSR</sequence>
<gene>
    <name evidence="18" type="primary">nsmce1</name>
    <name evidence="18" type="ORF">CFP56_042270</name>
</gene>
<evidence type="ECO:0000256" key="6">
    <source>
        <dbReference type="ARBA" id="ARBA00022679"/>
    </source>
</evidence>
<dbReference type="InterPro" id="IPR014857">
    <property type="entry name" value="Nse1_RING_C4HC3-type"/>
</dbReference>
<dbReference type="GO" id="GO:0000724">
    <property type="term" value="P:double-strand break repair via homologous recombination"/>
    <property type="evidence" value="ECO:0007669"/>
    <property type="project" value="TreeGrafter"/>
</dbReference>
<comment type="subunit">
    <text evidence="15">Component of the Smc5-Smc6 complex.</text>
</comment>
<dbReference type="Proteomes" id="UP000237347">
    <property type="component" value="Unassembled WGS sequence"/>
</dbReference>
<reference evidence="18 19" key="1">
    <citation type="journal article" date="2018" name="Sci. Data">
        <title>The draft genome sequence of cork oak.</title>
        <authorList>
            <person name="Ramos A.M."/>
            <person name="Usie A."/>
            <person name="Barbosa P."/>
            <person name="Barros P.M."/>
            <person name="Capote T."/>
            <person name="Chaves I."/>
            <person name="Simoes F."/>
            <person name="Abreu I."/>
            <person name="Carrasquinho I."/>
            <person name="Faro C."/>
            <person name="Guimaraes J.B."/>
            <person name="Mendonca D."/>
            <person name="Nobrega F."/>
            <person name="Rodrigues L."/>
            <person name="Saibo N.J.M."/>
            <person name="Varela M.C."/>
            <person name="Egas C."/>
            <person name="Matos J."/>
            <person name="Miguel C.M."/>
            <person name="Oliveira M.M."/>
            <person name="Ricardo C.P."/>
            <person name="Goncalves S."/>
        </authorList>
    </citation>
    <scope>NUCLEOTIDE SEQUENCE [LARGE SCALE GENOMIC DNA]</scope>
    <source>
        <strain evidence="19">cv. HL8</strain>
    </source>
</reference>
<feature type="compositionally biased region" description="Polar residues" evidence="16">
    <location>
        <begin position="321"/>
        <end position="330"/>
    </location>
</feature>
<comment type="catalytic activity">
    <reaction evidence="1 15">
        <text>S-ubiquitinyl-[E2 ubiquitin-conjugating enzyme]-L-cysteine + [acceptor protein]-L-lysine = [E2 ubiquitin-conjugating enzyme]-L-cysteine + N(6)-ubiquitinyl-[acceptor protein]-L-lysine.</text>
        <dbReference type="EC" id="2.3.2.27"/>
    </reaction>
</comment>
<evidence type="ECO:0000256" key="3">
    <source>
        <dbReference type="ARBA" id="ARBA00010258"/>
    </source>
</evidence>
<evidence type="ECO:0000313" key="19">
    <source>
        <dbReference type="Proteomes" id="UP000237347"/>
    </source>
</evidence>
<dbReference type="EMBL" id="PKMF04000088">
    <property type="protein sequence ID" value="KAK7851369.1"/>
    <property type="molecule type" value="Genomic_DNA"/>
</dbReference>
<dbReference type="InterPro" id="IPR036388">
    <property type="entry name" value="WH-like_DNA-bd_sf"/>
</dbReference>
<dbReference type="InterPro" id="IPR011513">
    <property type="entry name" value="Nse1"/>
</dbReference>
<evidence type="ECO:0000313" key="18">
    <source>
        <dbReference type="EMBL" id="KAK7851369.1"/>
    </source>
</evidence>
<dbReference type="Gene3D" id="1.10.10.10">
    <property type="entry name" value="Winged helix-like DNA-binding domain superfamily/Winged helix DNA-binding domain"/>
    <property type="match status" value="1"/>
</dbReference>
<evidence type="ECO:0000256" key="9">
    <source>
        <dbReference type="ARBA" id="ARBA00022771"/>
    </source>
</evidence>
<keyword evidence="19" id="KW-1185">Reference proteome</keyword>
<dbReference type="GO" id="GO:0008270">
    <property type="term" value="F:zinc ion binding"/>
    <property type="evidence" value="ECO:0007669"/>
    <property type="project" value="UniProtKB-KW"/>
</dbReference>
<evidence type="ECO:0000256" key="5">
    <source>
        <dbReference type="ARBA" id="ARBA00019422"/>
    </source>
</evidence>
<dbReference type="Gene3D" id="3.90.1150.220">
    <property type="match status" value="1"/>
</dbReference>
<comment type="subcellular location">
    <subcellularLocation>
        <location evidence="2 15">Nucleus</location>
    </subcellularLocation>
</comment>
<evidence type="ECO:0000256" key="12">
    <source>
        <dbReference type="ARBA" id="ARBA00023172"/>
    </source>
</evidence>
<evidence type="ECO:0000256" key="15">
    <source>
        <dbReference type="RuleBase" id="RU368018"/>
    </source>
</evidence>
<proteinExistence type="inferred from homology"/>
<dbReference type="EC" id="2.3.2.27" evidence="4 15"/>
<evidence type="ECO:0000256" key="1">
    <source>
        <dbReference type="ARBA" id="ARBA00000900"/>
    </source>
</evidence>
<organism evidence="18 19">
    <name type="scientific">Quercus suber</name>
    <name type="common">Cork oak</name>
    <dbReference type="NCBI Taxonomy" id="58331"/>
    <lineage>
        <taxon>Eukaryota</taxon>
        <taxon>Viridiplantae</taxon>
        <taxon>Streptophyta</taxon>
        <taxon>Embryophyta</taxon>
        <taxon>Tracheophyta</taxon>
        <taxon>Spermatophyta</taxon>
        <taxon>Magnoliopsida</taxon>
        <taxon>eudicotyledons</taxon>
        <taxon>Gunneridae</taxon>
        <taxon>Pentapetalae</taxon>
        <taxon>rosids</taxon>
        <taxon>fabids</taxon>
        <taxon>Fagales</taxon>
        <taxon>Fagaceae</taxon>
        <taxon>Quercus</taxon>
    </lineage>
</organism>
<keyword evidence="8 15" id="KW-0227">DNA damage</keyword>
<evidence type="ECO:0000256" key="8">
    <source>
        <dbReference type="ARBA" id="ARBA00022763"/>
    </source>
</evidence>
<dbReference type="InterPro" id="IPR013083">
    <property type="entry name" value="Znf_RING/FYVE/PHD"/>
</dbReference>
<feature type="domain" description="Non-structural maintenance of chromosomes element 1 RING C4HC3-type" evidence="17">
    <location>
        <begin position="228"/>
        <end position="271"/>
    </location>
</feature>
<evidence type="ECO:0000259" key="17">
    <source>
        <dbReference type="Pfam" id="PF08746"/>
    </source>
</evidence>
<dbReference type="CDD" id="cd16493">
    <property type="entry name" value="RING-CH-C4HC3_NSE1"/>
    <property type="match status" value="1"/>
</dbReference>
<keyword evidence="6 15" id="KW-0808">Transferase</keyword>
<dbReference type="AlphaFoldDB" id="A0AAW0LKL6"/>
<accession>A0AAW0LKL6</accession>
<evidence type="ECO:0000256" key="16">
    <source>
        <dbReference type="SAM" id="MobiDB-lite"/>
    </source>
</evidence>
<dbReference type="Pfam" id="PF07574">
    <property type="entry name" value="SMC_Nse1"/>
    <property type="match status" value="1"/>
</dbReference>
<protein>
    <recommendedName>
        <fullName evidence="5 15">Non-structural maintenance of chromosomes element 1 homolog</fullName>
        <ecNumber evidence="4 15">2.3.2.27</ecNumber>
    </recommendedName>
</protein>
<dbReference type="FunFam" id="3.90.1150.220:FF:000002">
    <property type="entry name" value="Non-structural maintenance of chromosomes element 1"/>
    <property type="match status" value="1"/>
</dbReference>
<keyword evidence="7 15" id="KW-0479">Metal-binding</keyword>
<evidence type="ECO:0000256" key="11">
    <source>
        <dbReference type="ARBA" id="ARBA00022833"/>
    </source>
</evidence>